<dbReference type="EC" id="1.2.1.84" evidence="9"/>
<evidence type="ECO:0000256" key="4">
    <source>
        <dbReference type="ARBA" id="ARBA00022692"/>
    </source>
</evidence>
<comment type="subcellular location">
    <subcellularLocation>
        <location evidence="1">Membrane</location>
        <topology evidence="1">Multi-pass membrane protein</topology>
    </subcellularLocation>
</comment>
<evidence type="ECO:0000313" key="12">
    <source>
        <dbReference type="EMBL" id="KAF7636621.1"/>
    </source>
</evidence>
<evidence type="ECO:0000256" key="6">
    <source>
        <dbReference type="ARBA" id="ARBA00023098"/>
    </source>
</evidence>
<dbReference type="Proteomes" id="UP000605970">
    <property type="component" value="Unassembled WGS sequence"/>
</dbReference>
<feature type="domain" description="Thioester reductase (TE)" evidence="11">
    <location>
        <begin position="45"/>
        <end position="318"/>
    </location>
</feature>
<dbReference type="GO" id="GO:0080019">
    <property type="term" value="F:alcohol-forming very long-chain fatty acyl-CoA reductase activity"/>
    <property type="evidence" value="ECO:0007669"/>
    <property type="project" value="InterPro"/>
</dbReference>
<keyword evidence="9" id="KW-0560">Oxidoreductase</keyword>
<dbReference type="CDD" id="cd05236">
    <property type="entry name" value="FAR-N_SDR_e"/>
    <property type="match status" value="1"/>
</dbReference>
<keyword evidence="6 9" id="KW-0443">Lipid metabolism</keyword>
<evidence type="ECO:0000256" key="2">
    <source>
        <dbReference type="ARBA" id="ARBA00005928"/>
    </source>
</evidence>
<reference evidence="12" key="1">
    <citation type="journal article" date="2020" name="Ecol. Evol.">
        <title>Genome structure and content of the rice root-knot nematode (Meloidogyne graminicola).</title>
        <authorList>
            <person name="Phan N.T."/>
            <person name="Danchin E.G.J."/>
            <person name="Klopp C."/>
            <person name="Perfus-Barbeoch L."/>
            <person name="Kozlowski D.K."/>
            <person name="Koutsovoulos G.D."/>
            <person name="Lopez-Roques C."/>
            <person name="Bouchez O."/>
            <person name="Zahm M."/>
            <person name="Besnard G."/>
            <person name="Bellafiore S."/>
        </authorList>
    </citation>
    <scope>NUCLEOTIDE SEQUENCE</scope>
    <source>
        <strain evidence="12">VN-18</strain>
    </source>
</reference>
<protein>
    <recommendedName>
        <fullName evidence="9">Fatty acyl-CoA reductase</fullName>
        <ecNumber evidence="9">1.2.1.84</ecNumber>
    </recommendedName>
</protein>
<dbReference type="PANTHER" id="PTHR11011">
    <property type="entry name" value="MALE STERILITY PROTEIN 2-RELATED"/>
    <property type="match status" value="1"/>
</dbReference>
<accession>A0A8S9ZSI8</accession>
<dbReference type="OrthoDB" id="429813at2759"/>
<dbReference type="InterPro" id="IPR013120">
    <property type="entry name" value="FAR_NAD-bd"/>
</dbReference>
<evidence type="ECO:0000256" key="5">
    <source>
        <dbReference type="ARBA" id="ARBA00022989"/>
    </source>
</evidence>
<comment type="similarity">
    <text evidence="2 9">Belongs to the fatty acyl-CoA reductase family.</text>
</comment>
<dbReference type="GO" id="GO:0035336">
    <property type="term" value="P:long-chain fatty-acyl-CoA metabolic process"/>
    <property type="evidence" value="ECO:0007669"/>
    <property type="project" value="TreeGrafter"/>
</dbReference>
<evidence type="ECO:0000256" key="7">
    <source>
        <dbReference type="ARBA" id="ARBA00023136"/>
    </source>
</evidence>
<evidence type="ECO:0000313" key="13">
    <source>
        <dbReference type="Proteomes" id="UP000605970"/>
    </source>
</evidence>
<dbReference type="Gene3D" id="3.40.50.720">
    <property type="entry name" value="NAD(P)-binding Rossmann-like Domain"/>
    <property type="match status" value="1"/>
</dbReference>
<dbReference type="GO" id="GO:0005777">
    <property type="term" value="C:peroxisome"/>
    <property type="evidence" value="ECO:0007669"/>
    <property type="project" value="TreeGrafter"/>
</dbReference>
<gene>
    <name evidence="12" type="ORF">Mgra_00004018</name>
</gene>
<keyword evidence="7" id="KW-0472">Membrane</keyword>
<sequence>MNENNFIKNNNQIPSTTNSECTDEIKLLDEPLNISNVFENASVLITGASGFLGKVLLEKLVFSLTKVNKIYLLLRPLNGKEPQERLTKLIESPLFSRIKCKDEKRLERMLLPINADLMKEDLGLSLEDQELLTNEVSIVFHCAATVKFDEALRDSIQMNVIGTQRLVALCRRMKQLKAFVHTSTAYANCNNEFTAEHIYEPCANPSKIVKAVSDWMDEKMLDSLSVQLLNNRPNTYTFAKALAESQLLEEQKQNPLPIIIIRPSIVGAIWKEPLPGWIDNVNGPTGIFIGVGKGLLTDMCGNIDMKTDIIPVDIVANMLIAAAAYRTKMHTTSKEYNKEREMKIPVIHCTSGELNPLKWRKFVKIYNKIWKMMETLHYFTTREWTFQSKNAINLWDGMSFEDKRVYNFDIRKVDWDSYLFNYLMGIKLYMLKERLEDLPKAQAGLSWLRQFNLYSSGFIFALIIRFTIWFVY</sequence>
<keyword evidence="3 9" id="KW-0444">Lipid biosynthesis</keyword>
<comment type="catalytic activity">
    <reaction evidence="8 9">
        <text>a long-chain fatty acyl-CoA + 2 NADPH + 2 H(+) = a long-chain primary fatty alcohol + 2 NADP(+) + CoA</text>
        <dbReference type="Rhea" id="RHEA:52716"/>
        <dbReference type="ChEBI" id="CHEBI:15378"/>
        <dbReference type="ChEBI" id="CHEBI:57287"/>
        <dbReference type="ChEBI" id="CHEBI:57783"/>
        <dbReference type="ChEBI" id="CHEBI:58349"/>
        <dbReference type="ChEBI" id="CHEBI:77396"/>
        <dbReference type="ChEBI" id="CHEBI:83139"/>
        <dbReference type="EC" id="1.2.1.84"/>
    </reaction>
</comment>
<feature type="domain" description="Fatty acyl-CoA reductase C-terminal" evidence="10">
    <location>
        <begin position="360"/>
        <end position="433"/>
    </location>
</feature>
<evidence type="ECO:0000259" key="11">
    <source>
        <dbReference type="Pfam" id="PF07993"/>
    </source>
</evidence>
<dbReference type="Pfam" id="PF03015">
    <property type="entry name" value="Sterile"/>
    <property type="match status" value="1"/>
</dbReference>
<name>A0A8S9ZSI8_9BILA</name>
<dbReference type="PANTHER" id="PTHR11011:SF45">
    <property type="entry name" value="FATTY ACYL-COA REDUCTASE CG8306-RELATED"/>
    <property type="match status" value="1"/>
</dbReference>
<dbReference type="FunFam" id="3.40.50.720:FF:000143">
    <property type="entry name" value="Fatty acyl-CoA reductase"/>
    <property type="match status" value="1"/>
</dbReference>
<evidence type="ECO:0000256" key="3">
    <source>
        <dbReference type="ARBA" id="ARBA00022516"/>
    </source>
</evidence>
<dbReference type="InterPro" id="IPR036291">
    <property type="entry name" value="NAD(P)-bd_dom_sf"/>
</dbReference>
<evidence type="ECO:0000256" key="9">
    <source>
        <dbReference type="RuleBase" id="RU363097"/>
    </source>
</evidence>
<dbReference type="GO" id="GO:0102965">
    <property type="term" value="F:alcohol-forming long-chain fatty acyl-CoA reductase activity"/>
    <property type="evidence" value="ECO:0007669"/>
    <property type="project" value="UniProtKB-EC"/>
</dbReference>
<keyword evidence="13" id="KW-1185">Reference proteome</keyword>
<organism evidence="12 13">
    <name type="scientific">Meloidogyne graminicola</name>
    <dbReference type="NCBI Taxonomy" id="189291"/>
    <lineage>
        <taxon>Eukaryota</taxon>
        <taxon>Metazoa</taxon>
        <taxon>Ecdysozoa</taxon>
        <taxon>Nematoda</taxon>
        <taxon>Chromadorea</taxon>
        <taxon>Rhabditida</taxon>
        <taxon>Tylenchina</taxon>
        <taxon>Tylenchomorpha</taxon>
        <taxon>Tylenchoidea</taxon>
        <taxon>Meloidogynidae</taxon>
        <taxon>Meloidogyninae</taxon>
        <taxon>Meloidogyne</taxon>
    </lineage>
</organism>
<evidence type="ECO:0000256" key="8">
    <source>
        <dbReference type="ARBA" id="ARBA00052530"/>
    </source>
</evidence>
<keyword evidence="5" id="KW-1133">Transmembrane helix</keyword>
<dbReference type="EMBL" id="JABEBT010000028">
    <property type="protein sequence ID" value="KAF7636621.1"/>
    <property type="molecule type" value="Genomic_DNA"/>
</dbReference>
<dbReference type="Pfam" id="PF07993">
    <property type="entry name" value="NAD_binding_4"/>
    <property type="match status" value="1"/>
</dbReference>
<dbReference type="CDD" id="cd09071">
    <property type="entry name" value="FAR_C"/>
    <property type="match status" value="1"/>
</dbReference>
<dbReference type="InterPro" id="IPR033640">
    <property type="entry name" value="FAR_C"/>
</dbReference>
<keyword evidence="9" id="KW-0521">NADP</keyword>
<keyword evidence="4" id="KW-0812">Transmembrane</keyword>
<proteinExistence type="inferred from homology"/>
<evidence type="ECO:0000256" key="1">
    <source>
        <dbReference type="ARBA" id="ARBA00004141"/>
    </source>
</evidence>
<dbReference type="InterPro" id="IPR026055">
    <property type="entry name" value="FAR"/>
</dbReference>
<evidence type="ECO:0000259" key="10">
    <source>
        <dbReference type="Pfam" id="PF03015"/>
    </source>
</evidence>
<dbReference type="GO" id="GO:0016020">
    <property type="term" value="C:membrane"/>
    <property type="evidence" value="ECO:0007669"/>
    <property type="project" value="UniProtKB-SubCell"/>
</dbReference>
<comment type="caution">
    <text evidence="12">The sequence shown here is derived from an EMBL/GenBank/DDBJ whole genome shotgun (WGS) entry which is preliminary data.</text>
</comment>
<dbReference type="AlphaFoldDB" id="A0A8S9ZSI8"/>
<dbReference type="SUPFAM" id="SSF51735">
    <property type="entry name" value="NAD(P)-binding Rossmann-fold domains"/>
    <property type="match status" value="1"/>
</dbReference>
<comment type="function">
    <text evidence="9">Catalyzes the reduction of fatty acyl-CoA to fatty alcohols.</text>
</comment>